<name>A0A841Q5P1_9BACI</name>
<dbReference type="AlphaFoldDB" id="A0A841Q5P1"/>
<accession>A0A841Q5P1</accession>
<dbReference type="Proteomes" id="UP000581688">
    <property type="component" value="Unassembled WGS sequence"/>
</dbReference>
<comment type="caution">
    <text evidence="1">The sequence shown here is derived from an EMBL/GenBank/DDBJ whole genome shotgun (WGS) entry which is preliminary data.</text>
</comment>
<gene>
    <name evidence="1" type="ORF">HNQ94_002169</name>
</gene>
<dbReference type="SUPFAM" id="SSF52266">
    <property type="entry name" value="SGNH hydrolase"/>
    <property type="match status" value="1"/>
</dbReference>
<proteinExistence type="predicted"/>
<reference evidence="1 2" key="1">
    <citation type="submission" date="2020-08" db="EMBL/GenBank/DDBJ databases">
        <title>Genomic Encyclopedia of Type Strains, Phase IV (KMG-IV): sequencing the most valuable type-strain genomes for metagenomic binning, comparative biology and taxonomic classification.</title>
        <authorList>
            <person name="Goeker M."/>
        </authorList>
    </citation>
    <scope>NUCLEOTIDE SEQUENCE [LARGE SCALE GENOMIC DNA]</scope>
    <source>
        <strain evidence="1 2">DSM 19612</strain>
    </source>
</reference>
<protein>
    <submittedName>
        <fullName evidence="1">Uncharacterized protein</fullName>
    </submittedName>
</protein>
<dbReference type="RefSeq" id="WP_174495934.1">
    <property type="nucleotide sequence ID" value="NZ_CADDWK010000005.1"/>
</dbReference>
<sequence>MKKKLGILFMLAAMITLIATIIFGPKYQEAQLKLIQGENELTKTTSLQTNGSTEEQELGFFHKIKNGDPYKMLVIGNGEWAPYLSDSIKEKYKASANIDLLHTSKPDVFQSWIEYSRSEEKANDLIILALRENESNGLKVNEYAAFYESLLREILGNNEQAEVIVVVNNVMEDDYAKKLQELARYYNVSYVDTRIAFEQSVDQLTIDGSQPNEEGHILYAKQMFDLIRSNVFYNKAITREEKEHLFKDSTKFTKMNVISTITMVENIASLGFTGSLVAVTFATGASKGVADIYLDGQYIQSFDTYSENDGETTLLLNSSLADGDHALTVQPSILTNENAIGAELEVLEVITN</sequence>
<dbReference type="EMBL" id="JACHGH010000005">
    <property type="protein sequence ID" value="MBB6453720.1"/>
    <property type="molecule type" value="Genomic_DNA"/>
</dbReference>
<keyword evidence="2" id="KW-1185">Reference proteome</keyword>
<dbReference type="InterPro" id="IPR036514">
    <property type="entry name" value="SGNH_hydro_sf"/>
</dbReference>
<dbReference type="Gene3D" id="2.60.120.260">
    <property type="entry name" value="Galactose-binding domain-like"/>
    <property type="match status" value="1"/>
</dbReference>
<dbReference type="Gene3D" id="3.40.50.1110">
    <property type="entry name" value="SGNH hydrolase"/>
    <property type="match status" value="1"/>
</dbReference>
<evidence type="ECO:0000313" key="2">
    <source>
        <dbReference type="Proteomes" id="UP000581688"/>
    </source>
</evidence>
<organism evidence="1 2">
    <name type="scientific">Salirhabdus euzebyi</name>
    <dbReference type="NCBI Taxonomy" id="394506"/>
    <lineage>
        <taxon>Bacteria</taxon>
        <taxon>Bacillati</taxon>
        <taxon>Bacillota</taxon>
        <taxon>Bacilli</taxon>
        <taxon>Bacillales</taxon>
        <taxon>Bacillaceae</taxon>
        <taxon>Salirhabdus</taxon>
    </lineage>
</organism>
<evidence type="ECO:0000313" key="1">
    <source>
        <dbReference type="EMBL" id="MBB6453720.1"/>
    </source>
</evidence>